<name>A0A4Q2K7K8_9FIRM</name>
<dbReference type="InterPro" id="IPR011032">
    <property type="entry name" value="GroES-like_sf"/>
</dbReference>
<dbReference type="GO" id="GO:0005737">
    <property type="term" value="C:cytoplasm"/>
    <property type="evidence" value="ECO:0007669"/>
    <property type="project" value="UniProtKB-SubCell"/>
</dbReference>
<dbReference type="GO" id="GO:0005524">
    <property type="term" value="F:ATP binding"/>
    <property type="evidence" value="ECO:0007669"/>
    <property type="project" value="InterPro"/>
</dbReference>
<dbReference type="HAMAP" id="MF_00580">
    <property type="entry name" value="CH10"/>
    <property type="match status" value="1"/>
</dbReference>
<dbReference type="NCBIfam" id="NF001533">
    <property type="entry name" value="PRK00364.2-4"/>
    <property type="match status" value="1"/>
</dbReference>
<dbReference type="FunFam" id="2.30.33.40:FF:000001">
    <property type="entry name" value="10 kDa chaperonin"/>
    <property type="match status" value="1"/>
</dbReference>
<dbReference type="SMART" id="SM00883">
    <property type="entry name" value="Cpn10"/>
    <property type="match status" value="1"/>
</dbReference>
<dbReference type="PROSITE" id="PS00681">
    <property type="entry name" value="CHAPERONINS_CPN10"/>
    <property type="match status" value="1"/>
</dbReference>
<evidence type="ECO:0000256" key="1">
    <source>
        <dbReference type="ARBA" id="ARBA00006975"/>
    </source>
</evidence>
<dbReference type="EMBL" id="SDOZ01000005">
    <property type="protein sequence ID" value="RXZ57914.1"/>
    <property type="molecule type" value="Genomic_DNA"/>
</dbReference>
<comment type="similarity">
    <text evidence="1 3 4">Belongs to the GroES chaperonin family.</text>
</comment>
<comment type="subcellular location">
    <subcellularLocation>
        <location evidence="3">Cytoplasm</location>
    </subcellularLocation>
</comment>
<dbReference type="GO" id="GO:0046872">
    <property type="term" value="F:metal ion binding"/>
    <property type="evidence" value="ECO:0007669"/>
    <property type="project" value="TreeGrafter"/>
</dbReference>
<dbReference type="CDD" id="cd00320">
    <property type="entry name" value="cpn10"/>
    <property type="match status" value="1"/>
</dbReference>
<dbReference type="RefSeq" id="WP_129227324.1">
    <property type="nucleotide sequence ID" value="NZ_SDOZ01000005.1"/>
</dbReference>
<accession>A0A4Q2K7K8</accession>
<dbReference type="NCBIfam" id="NF001531">
    <property type="entry name" value="PRK00364.2-2"/>
    <property type="match status" value="1"/>
</dbReference>
<evidence type="ECO:0000313" key="6">
    <source>
        <dbReference type="Proteomes" id="UP000291269"/>
    </source>
</evidence>
<protein>
    <recommendedName>
        <fullName evidence="3">Co-chaperonin GroES</fullName>
    </recommendedName>
    <alternativeName>
        <fullName evidence="3">10 kDa chaperonin</fullName>
    </alternativeName>
    <alternativeName>
        <fullName evidence="3">Chaperonin-10</fullName>
        <shortName evidence="3">Cpn10</shortName>
    </alternativeName>
</protein>
<dbReference type="GO" id="GO:0051082">
    <property type="term" value="F:unfolded protein binding"/>
    <property type="evidence" value="ECO:0007669"/>
    <property type="project" value="TreeGrafter"/>
</dbReference>
<organism evidence="5 6">
    <name type="scientific">Candidatus Borkfalkia ceftriaxoniphila</name>
    <dbReference type="NCBI Taxonomy" id="2508949"/>
    <lineage>
        <taxon>Bacteria</taxon>
        <taxon>Bacillati</taxon>
        <taxon>Bacillota</taxon>
        <taxon>Clostridia</taxon>
        <taxon>Christensenellales</taxon>
        <taxon>Christensenellaceae</taxon>
        <taxon>Candidatus Borkfalkia</taxon>
    </lineage>
</organism>
<evidence type="ECO:0000256" key="3">
    <source>
        <dbReference type="HAMAP-Rule" id="MF_00580"/>
    </source>
</evidence>
<comment type="caution">
    <text evidence="5">The sequence shown here is derived from an EMBL/GenBank/DDBJ whole genome shotgun (WGS) entry which is preliminary data.</text>
</comment>
<dbReference type="InterPro" id="IPR037124">
    <property type="entry name" value="Chaperonin_GroES_sf"/>
</dbReference>
<comment type="function">
    <text evidence="3 4">Together with the chaperonin GroEL, plays an essential role in assisting protein folding. The GroEL-GroES system forms a nano-cage that allows encapsulation of the non-native substrate proteins and provides a physical environment optimized to promote and accelerate protein folding. GroES binds to the apical surface of the GroEL ring, thereby capping the opening of the GroEL channel.</text>
</comment>
<dbReference type="GO" id="GO:0044183">
    <property type="term" value="F:protein folding chaperone"/>
    <property type="evidence" value="ECO:0007669"/>
    <property type="project" value="InterPro"/>
</dbReference>
<evidence type="ECO:0000313" key="5">
    <source>
        <dbReference type="EMBL" id="RXZ57914.1"/>
    </source>
</evidence>
<dbReference type="Pfam" id="PF00166">
    <property type="entry name" value="Cpn10"/>
    <property type="match status" value="1"/>
</dbReference>
<keyword evidence="3" id="KW-0963">Cytoplasm</keyword>
<comment type="subunit">
    <text evidence="3">Heptamer of 7 subunits arranged in a ring. Interacts with the chaperonin GroEL.</text>
</comment>
<dbReference type="AlphaFoldDB" id="A0A4Q2K7K8"/>
<dbReference type="PRINTS" id="PR00297">
    <property type="entry name" value="CHAPERONIN10"/>
</dbReference>
<gene>
    <name evidence="3" type="primary">groES</name>
    <name evidence="3" type="synonym">groS</name>
    <name evidence="5" type="ORF">ESZ91_11215</name>
</gene>
<dbReference type="PANTHER" id="PTHR10772:SF58">
    <property type="entry name" value="CO-CHAPERONIN GROES"/>
    <property type="match status" value="1"/>
</dbReference>
<dbReference type="InterPro" id="IPR020818">
    <property type="entry name" value="Chaperonin_GroES"/>
</dbReference>
<dbReference type="PANTHER" id="PTHR10772">
    <property type="entry name" value="10 KDA HEAT SHOCK PROTEIN"/>
    <property type="match status" value="1"/>
</dbReference>
<dbReference type="OrthoDB" id="9806791at2"/>
<keyword evidence="6" id="KW-1185">Reference proteome</keyword>
<dbReference type="SUPFAM" id="SSF50129">
    <property type="entry name" value="GroES-like"/>
    <property type="match status" value="1"/>
</dbReference>
<dbReference type="Gene3D" id="2.30.33.40">
    <property type="entry name" value="GroES chaperonin"/>
    <property type="match status" value="1"/>
</dbReference>
<sequence>MNIKPLFDRVVVESVQSEEKTKSGFILPSSAQEKPQTARVVAVGPGGVVDGKDVTMEVKIGDVVLYAKYSGSEFKVDGKEFTILRQSDILAIVE</sequence>
<evidence type="ECO:0000256" key="2">
    <source>
        <dbReference type="ARBA" id="ARBA00023186"/>
    </source>
</evidence>
<dbReference type="GO" id="GO:0051087">
    <property type="term" value="F:protein-folding chaperone binding"/>
    <property type="evidence" value="ECO:0007669"/>
    <property type="project" value="TreeGrafter"/>
</dbReference>
<dbReference type="InterPro" id="IPR018369">
    <property type="entry name" value="Chaprnonin_Cpn10_CS"/>
</dbReference>
<evidence type="ECO:0000256" key="4">
    <source>
        <dbReference type="RuleBase" id="RU000535"/>
    </source>
</evidence>
<keyword evidence="2 3" id="KW-0143">Chaperone</keyword>
<dbReference type="Proteomes" id="UP000291269">
    <property type="component" value="Unassembled WGS sequence"/>
</dbReference>
<reference evidence="5 6" key="1">
    <citation type="journal article" date="2019" name="Gut">
        <title>Antibiotics-induced monodominance of a novel gut bacterial order.</title>
        <authorList>
            <person name="Hildebrand F."/>
            <person name="Moitinho-Silva L."/>
            <person name="Blasche S."/>
            <person name="Jahn M.T."/>
            <person name="Gossmann T.I."/>
            <person name="Heuerta-Cepas J."/>
            <person name="Hercog R."/>
            <person name="Luetge M."/>
            <person name="Bahram M."/>
            <person name="Pryszlak A."/>
            <person name="Alves R.J."/>
            <person name="Waszak S.M."/>
            <person name="Zhu A."/>
            <person name="Ye L."/>
            <person name="Costea P.I."/>
            <person name="Aalvink S."/>
            <person name="Belzer C."/>
            <person name="Forslund S.K."/>
            <person name="Sunagawa S."/>
            <person name="Hentschel U."/>
            <person name="Merten C."/>
            <person name="Patil K.R."/>
            <person name="Benes V."/>
            <person name="Bork P."/>
        </authorList>
    </citation>
    <scope>NUCLEOTIDE SEQUENCE [LARGE SCALE GENOMIC DNA]</scope>
    <source>
        <strain evidence="5 6">HDS1380</strain>
    </source>
</reference>
<proteinExistence type="inferred from homology"/>